<dbReference type="Pfam" id="PF13426">
    <property type="entry name" value="PAS_9"/>
    <property type="match status" value="1"/>
</dbReference>
<dbReference type="SUPFAM" id="SSF55785">
    <property type="entry name" value="PYP-like sensor domain (PAS domain)"/>
    <property type="match status" value="2"/>
</dbReference>
<protein>
    <recommendedName>
        <fullName evidence="2">histidine kinase</fullName>
        <ecNumber evidence="2">2.7.13.3</ecNumber>
    </recommendedName>
</protein>
<reference evidence="13" key="1">
    <citation type="submission" date="2018-12" db="EMBL/GenBank/DDBJ databases">
        <authorList>
            <person name="Will S."/>
            <person name="Neumann-Schaal M."/>
            <person name="Henke P."/>
        </authorList>
    </citation>
    <scope>NUCLEOTIDE SEQUENCE</scope>
    <source>
        <strain evidence="13">PCC 7102</strain>
    </source>
</reference>
<feature type="coiled-coil region" evidence="9">
    <location>
        <begin position="108"/>
        <end position="135"/>
    </location>
</feature>
<dbReference type="SUPFAM" id="SSF55874">
    <property type="entry name" value="ATPase domain of HSP90 chaperone/DNA topoisomerase II/histidine kinase"/>
    <property type="match status" value="1"/>
</dbReference>
<dbReference type="InterPro" id="IPR036097">
    <property type="entry name" value="HisK_dim/P_sf"/>
</dbReference>
<name>A0A3S1A9V7_9CYAN</name>
<proteinExistence type="predicted"/>
<dbReference type="Proteomes" id="UP000271624">
    <property type="component" value="Unassembled WGS sequence"/>
</dbReference>
<keyword evidence="8" id="KW-0902">Two-component regulatory system</keyword>
<evidence type="ECO:0000256" key="4">
    <source>
        <dbReference type="ARBA" id="ARBA00022679"/>
    </source>
</evidence>
<keyword evidence="7" id="KW-0067">ATP-binding</keyword>
<organism evidence="13 14">
    <name type="scientific">Dulcicalothrix desertica PCC 7102</name>
    <dbReference type="NCBI Taxonomy" id="232991"/>
    <lineage>
        <taxon>Bacteria</taxon>
        <taxon>Bacillati</taxon>
        <taxon>Cyanobacteriota</taxon>
        <taxon>Cyanophyceae</taxon>
        <taxon>Nostocales</taxon>
        <taxon>Calotrichaceae</taxon>
        <taxon>Dulcicalothrix</taxon>
    </lineage>
</organism>
<dbReference type="InterPro" id="IPR003661">
    <property type="entry name" value="HisK_dim/P_dom"/>
</dbReference>
<dbReference type="InterPro" id="IPR035965">
    <property type="entry name" value="PAS-like_dom_sf"/>
</dbReference>
<evidence type="ECO:0000259" key="11">
    <source>
        <dbReference type="PROSITE" id="PS50109"/>
    </source>
</evidence>
<evidence type="ECO:0000256" key="1">
    <source>
        <dbReference type="ARBA" id="ARBA00000085"/>
    </source>
</evidence>
<dbReference type="PRINTS" id="PR00344">
    <property type="entry name" value="BCTRLSENSOR"/>
</dbReference>
<keyword evidence="4" id="KW-0808">Transferase</keyword>
<keyword evidence="9" id="KW-0175">Coiled coil</keyword>
<feature type="transmembrane region" description="Helical" evidence="10">
    <location>
        <begin position="6"/>
        <end position="29"/>
    </location>
</feature>
<dbReference type="AlphaFoldDB" id="A0A3S1A9V7"/>
<keyword evidence="10" id="KW-0472">Membrane</keyword>
<keyword evidence="14" id="KW-1185">Reference proteome</keyword>
<keyword evidence="10" id="KW-0812">Transmembrane</keyword>
<dbReference type="InterPro" id="IPR036890">
    <property type="entry name" value="HATPase_C_sf"/>
</dbReference>
<dbReference type="InterPro" id="IPR003594">
    <property type="entry name" value="HATPase_dom"/>
</dbReference>
<feature type="domain" description="PAC" evidence="12">
    <location>
        <begin position="363"/>
        <end position="419"/>
    </location>
</feature>
<feature type="transmembrane region" description="Helical" evidence="10">
    <location>
        <begin position="76"/>
        <end position="94"/>
    </location>
</feature>
<keyword evidence="3" id="KW-0597">Phosphoprotein</keyword>
<dbReference type="PANTHER" id="PTHR43065:SF10">
    <property type="entry name" value="PEROXIDE STRESS-ACTIVATED HISTIDINE KINASE MAK3"/>
    <property type="match status" value="1"/>
</dbReference>
<evidence type="ECO:0000256" key="3">
    <source>
        <dbReference type="ARBA" id="ARBA00022553"/>
    </source>
</evidence>
<dbReference type="InterPro" id="IPR000700">
    <property type="entry name" value="PAS-assoc_C"/>
</dbReference>
<keyword evidence="5" id="KW-0547">Nucleotide-binding</keyword>
<comment type="catalytic activity">
    <reaction evidence="1">
        <text>ATP + protein L-histidine = ADP + protein N-phospho-L-histidine.</text>
        <dbReference type="EC" id="2.7.13.3"/>
    </reaction>
</comment>
<feature type="domain" description="Histidine kinase" evidence="11">
    <location>
        <begin position="460"/>
        <end position="717"/>
    </location>
</feature>
<dbReference type="Pfam" id="PF02518">
    <property type="entry name" value="HATPase_c"/>
    <property type="match status" value="1"/>
</dbReference>
<evidence type="ECO:0000256" key="2">
    <source>
        <dbReference type="ARBA" id="ARBA00012438"/>
    </source>
</evidence>
<dbReference type="EC" id="2.7.13.3" evidence="2"/>
<dbReference type="InterPro" id="IPR013656">
    <property type="entry name" value="PAS_4"/>
</dbReference>
<dbReference type="PROSITE" id="PS50109">
    <property type="entry name" value="HIS_KIN"/>
    <property type="match status" value="1"/>
</dbReference>
<dbReference type="Gene3D" id="3.30.450.20">
    <property type="entry name" value="PAS domain"/>
    <property type="match status" value="2"/>
</dbReference>
<evidence type="ECO:0000259" key="12">
    <source>
        <dbReference type="PROSITE" id="PS50113"/>
    </source>
</evidence>
<dbReference type="InterPro" id="IPR004358">
    <property type="entry name" value="Sig_transdc_His_kin-like_C"/>
</dbReference>
<evidence type="ECO:0000256" key="9">
    <source>
        <dbReference type="SAM" id="Coils"/>
    </source>
</evidence>
<evidence type="ECO:0000256" key="6">
    <source>
        <dbReference type="ARBA" id="ARBA00022777"/>
    </source>
</evidence>
<dbReference type="Pfam" id="PF08448">
    <property type="entry name" value="PAS_4"/>
    <property type="match status" value="1"/>
</dbReference>
<dbReference type="InterPro" id="IPR005467">
    <property type="entry name" value="His_kinase_dom"/>
</dbReference>
<dbReference type="NCBIfam" id="TIGR00229">
    <property type="entry name" value="sensory_box"/>
    <property type="match status" value="1"/>
</dbReference>
<dbReference type="CDD" id="cd00130">
    <property type="entry name" value="PAS"/>
    <property type="match status" value="1"/>
</dbReference>
<evidence type="ECO:0000256" key="8">
    <source>
        <dbReference type="ARBA" id="ARBA00023012"/>
    </source>
</evidence>
<evidence type="ECO:0000256" key="10">
    <source>
        <dbReference type="SAM" id="Phobius"/>
    </source>
</evidence>
<dbReference type="SMART" id="SM00387">
    <property type="entry name" value="HATPase_c"/>
    <property type="match status" value="1"/>
</dbReference>
<evidence type="ECO:0000313" key="13">
    <source>
        <dbReference type="EMBL" id="RUS96600.1"/>
    </source>
</evidence>
<evidence type="ECO:0000256" key="5">
    <source>
        <dbReference type="ARBA" id="ARBA00022741"/>
    </source>
</evidence>
<gene>
    <name evidence="13" type="ORF">DSM106972_086230</name>
</gene>
<keyword evidence="6" id="KW-0418">Kinase</keyword>
<dbReference type="Gene3D" id="3.30.565.10">
    <property type="entry name" value="Histidine kinase-like ATPase, C-terminal domain"/>
    <property type="match status" value="1"/>
</dbReference>
<dbReference type="PROSITE" id="PS50113">
    <property type="entry name" value="PAC"/>
    <property type="match status" value="1"/>
</dbReference>
<comment type="caution">
    <text evidence="13">The sequence shown here is derived from an EMBL/GenBank/DDBJ whole genome shotgun (WGS) entry which is preliminary data.</text>
</comment>
<sequence length="719" mass="80880">MLNQLLIGANGVISLCYFIIAFLILLPFLHGQQKTSLVLATICVFFSCAFGHGLHVLMMLSDSQYLVHQSSSLLKLQIGVDSVTAVVAITYIALRRYFSFLVDAPLLLTQAQAKLAVANEELKNLNLKLETTVSQRTLELEQANSMLAAKTFELNNTITALNRSNIFLKAQQETGVDGILVVDEHDQVVYYNQNFYKIWQIPEELVQQGDDKKILELVVKKPLHEQEFISKVNYLYQNRELVSRDEILLKDGRTLDRYTAPIYSESVYYGRIWFFRDVTERYLVEEELQRSKEFLQLIINVMPQFIAWKDRNSVYLGCNQKLATIAGVENPEQIIGKTDYDLAWKKEEAEFFRICDQRVMDSNQAELHIVEPQQQADGKQAWLDTNKLPLHDKDGQVIGVLVVLDDITERKEATDALQASQELLKQKAVELETTLSELQHTQVQLIQSEKMSALGQLVAGVAHEINNPVNFIYGNLAHIGYYVQDLISLLNTYQEEYPTPAASVQLCIEEIDYEYLISDLPKLLSSMKVGAERIREIVLSLRTFSRLDEAEIKAVDIHKGLDSTLLILQNQLTTKAGAEIKVVKNYALLPEVECYPSLLNQVFLNILSNAIEALATIDTSGCQTRDSQIVPTIQITTELASTSKQALIKISDNGCGICESAKAQIFNPFFTTKPVGQGTGLGLAISYQIIVDTHKGSLQFNSKPGRTEFIISIPLVQEG</sequence>
<keyword evidence="10" id="KW-1133">Transmembrane helix</keyword>
<dbReference type="InterPro" id="IPR000014">
    <property type="entry name" value="PAS"/>
</dbReference>
<dbReference type="GO" id="GO:0005524">
    <property type="term" value="F:ATP binding"/>
    <property type="evidence" value="ECO:0007669"/>
    <property type="project" value="UniProtKB-KW"/>
</dbReference>
<dbReference type="CDD" id="cd00082">
    <property type="entry name" value="HisKA"/>
    <property type="match status" value="1"/>
</dbReference>
<accession>A0A3S1A9V7</accession>
<dbReference type="GO" id="GO:0000155">
    <property type="term" value="F:phosphorelay sensor kinase activity"/>
    <property type="evidence" value="ECO:0007669"/>
    <property type="project" value="InterPro"/>
</dbReference>
<feature type="transmembrane region" description="Helical" evidence="10">
    <location>
        <begin position="36"/>
        <end position="56"/>
    </location>
</feature>
<dbReference type="PANTHER" id="PTHR43065">
    <property type="entry name" value="SENSOR HISTIDINE KINASE"/>
    <property type="match status" value="1"/>
</dbReference>
<evidence type="ECO:0000256" key="7">
    <source>
        <dbReference type="ARBA" id="ARBA00022840"/>
    </source>
</evidence>
<dbReference type="Gene3D" id="1.10.287.130">
    <property type="match status" value="1"/>
</dbReference>
<dbReference type="SUPFAM" id="SSF47384">
    <property type="entry name" value="Homodimeric domain of signal transducing histidine kinase"/>
    <property type="match status" value="1"/>
</dbReference>
<dbReference type="OrthoDB" id="501694at2"/>
<evidence type="ECO:0000313" key="14">
    <source>
        <dbReference type="Proteomes" id="UP000271624"/>
    </source>
</evidence>
<dbReference type="RefSeq" id="WP_127086634.1">
    <property type="nucleotide sequence ID" value="NZ_RSCL01000035.1"/>
</dbReference>
<dbReference type="SMART" id="SM00091">
    <property type="entry name" value="PAS"/>
    <property type="match status" value="2"/>
</dbReference>
<dbReference type="EMBL" id="RSCL01000035">
    <property type="protein sequence ID" value="RUS96600.1"/>
    <property type="molecule type" value="Genomic_DNA"/>
</dbReference>
<reference evidence="13" key="2">
    <citation type="journal article" date="2019" name="Genome Biol. Evol.">
        <title>Day and night: Metabolic profiles and evolutionary relationships of six axenic non-marine cyanobacteria.</title>
        <authorList>
            <person name="Will S.E."/>
            <person name="Henke P."/>
            <person name="Boedeker C."/>
            <person name="Huang S."/>
            <person name="Brinkmann H."/>
            <person name="Rohde M."/>
            <person name="Jarek M."/>
            <person name="Friedl T."/>
            <person name="Seufert S."/>
            <person name="Schumacher M."/>
            <person name="Overmann J."/>
            <person name="Neumann-Schaal M."/>
            <person name="Petersen J."/>
        </authorList>
    </citation>
    <scope>NUCLEOTIDE SEQUENCE [LARGE SCALE GENOMIC DNA]</scope>
    <source>
        <strain evidence="13">PCC 7102</strain>
    </source>
</reference>